<reference evidence="1" key="1">
    <citation type="submission" date="2020-04" db="EMBL/GenBank/DDBJ databases">
        <title>Hybrid Assembly of Korean Phytophthora infestans isolates.</title>
        <authorList>
            <person name="Prokchorchik M."/>
            <person name="Lee Y."/>
            <person name="Seo J."/>
            <person name="Cho J.-H."/>
            <person name="Park Y.-E."/>
            <person name="Jang D.-C."/>
            <person name="Im J.-S."/>
            <person name="Choi J.-G."/>
            <person name="Park H.-J."/>
            <person name="Lee G.-B."/>
            <person name="Lee Y.-G."/>
            <person name="Hong S.-Y."/>
            <person name="Cho K."/>
            <person name="Sohn K.H."/>
        </authorList>
    </citation>
    <scope>NUCLEOTIDE SEQUENCE</scope>
    <source>
        <strain evidence="1">KR_1_A1</strain>
    </source>
</reference>
<feature type="non-terminal residue" evidence="1">
    <location>
        <position position="1"/>
    </location>
</feature>
<accession>A0A833TE45</accession>
<name>A0A833TE45_PHYIN</name>
<dbReference type="EMBL" id="WSZM01000175">
    <property type="protein sequence ID" value="KAF4039401.1"/>
    <property type="molecule type" value="Genomic_DNA"/>
</dbReference>
<protein>
    <submittedName>
        <fullName evidence="1">Uncharacterized protein</fullName>
    </submittedName>
</protein>
<sequence>MPSATGHHYALHNVLTAIVETTSDEGGSGSVARIHEDSVSCPSCQPLMRIRATEKTKHWRCCRKKRHDDGRKLSLAQAARLLYARWTQASDVNAAEIADVPETTV</sequence>
<dbReference type="AlphaFoldDB" id="A0A833TE45"/>
<organism evidence="1 2">
    <name type="scientific">Phytophthora infestans</name>
    <name type="common">Potato late blight agent</name>
    <name type="synonym">Botrytis infestans</name>
    <dbReference type="NCBI Taxonomy" id="4787"/>
    <lineage>
        <taxon>Eukaryota</taxon>
        <taxon>Sar</taxon>
        <taxon>Stramenopiles</taxon>
        <taxon>Oomycota</taxon>
        <taxon>Peronosporomycetes</taxon>
        <taxon>Peronosporales</taxon>
        <taxon>Peronosporaceae</taxon>
        <taxon>Phytophthora</taxon>
    </lineage>
</organism>
<gene>
    <name evidence="1" type="ORF">GN244_ATG08406</name>
</gene>
<keyword evidence="2" id="KW-1185">Reference proteome</keyword>
<proteinExistence type="predicted"/>
<evidence type="ECO:0000313" key="1">
    <source>
        <dbReference type="EMBL" id="KAF4039401.1"/>
    </source>
</evidence>
<evidence type="ECO:0000313" key="2">
    <source>
        <dbReference type="Proteomes" id="UP000602510"/>
    </source>
</evidence>
<dbReference type="Proteomes" id="UP000602510">
    <property type="component" value="Unassembled WGS sequence"/>
</dbReference>
<comment type="caution">
    <text evidence="1">The sequence shown here is derived from an EMBL/GenBank/DDBJ whole genome shotgun (WGS) entry which is preliminary data.</text>
</comment>